<proteinExistence type="predicted"/>
<protein>
    <submittedName>
        <fullName evidence="2">Uncharacterized protein</fullName>
    </submittedName>
</protein>
<dbReference type="Proteomes" id="UP001371456">
    <property type="component" value="Unassembled WGS sequence"/>
</dbReference>
<keyword evidence="3" id="KW-1185">Reference proteome</keyword>
<sequence length="83" mass="9797">MVGHLEKMASRIFEVNRITFTYDELASEVYGKNKALHLTMKSEEHYVKRVMVDRGLALIESILTMFMYMHLIAQDRTLLLRFT</sequence>
<evidence type="ECO:0000313" key="2">
    <source>
        <dbReference type="EMBL" id="KAK6784292.1"/>
    </source>
</evidence>
<keyword evidence="1" id="KW-1133">Transmembrane helix</keyword>
<gene>
    <name evidence="2" type="ORF">RDI58_017746</name>
</gene>
<feature type="transmembrane region" description="Helical" evidence="1">
    <location>
        <begin position="55"/>
        <end position="73"/>
    </location>
</feature>
<evidence type="ECO:0000256" key="1">
    <source>
        <dbReference type="SAM" id="Phobius"/>
    </source>
</evidence>
<evidence type="ECO:0000313" key="3">
    <source>
        <dbReference type="Proteomes" id="UP001371456"/>
    </source>
</evidence>
<accession>A0AAN8TFL6</accession>
<keyword evidence="1" id="KW-0472">Membrane</keyword>
<organism evidence="2 3">
    <name type="scientific">Solanum bulbocastanum</name>
    <name type="common">Wild potato</name>
    <dbReference type="NCBI Taxonomy" id="147425"/>
    <lineage>
        <taxon>Eukaryota</taxon>
        <taxon>Viridiplantae</taxon>
        <taxon>Streptophyta</taxon>
        <taxon>Embryophyta</taxon>
        <taxon>Tracheophyta</taxon>
        <taxon>Spermatophyta</taxon>
        <taxon>Magnoliopsida</taxon>
        <taxon>eudicotyledons</taxon>
        <taxon>Gunneridae</taxon>
        <taxon>Pentapetalae</taxon>
        <taxon>asterids</taxon>
        <taxon>lamiids</taxon>
        <taxon>Solanales</taxon>
        <taxon>Solanaceae</taxon>
        <taxon>Solanoideae</taxon>
        <taxon>Solaneae</taxon>
        <taxon>Solanum</taxon>
    </lineage>
</organism>
<comment type="caution">
    <text evidence="2">The sequence shown here is derived from an EMBL/GenBank/DDBJ whole genome shotgun (WGS) entry which is preliminary data.</text>
</comment>
<dbReference type="AlphaFoldDB" id="A0AAN8TFL6"/>
<name>A0AAN8TFL6_SOLBU</name>
<keyword evidence="1" id="KW-0812">Transmembrane</keyword>
<dbReference type="EMBL" id="JBANQN010000007">
    <property type="protein sequence ID" value="KAK6784292.1"/>
    <property type="molecule type" value="Genomic_DNA"/>
</dbReference>
<reference evidence="2 3" key="1">
    <citation type="submission" date="2024-02" db="EMBL/GenBank/DDBJ databases">
        <title>de novo genome assembly of Solanum bulbocastanum strain 11H21.</title>
        <authorList>
            <person name="Hosaka A.J."/>
        </authorList>
    </citation>
    <scope>NUCLEOTIDE SEQUENCE [LARGE SCALE GENOMIC DNA]</scope>
    <source>
        <tissue evidence="2">Young leaves</tissue>
    </source>
</reference>